<accession>A0A1B2E2A9</accession>
<feature type="coiled-coil region" evidence="1">
    <location>
        <begin position="28"/>
        <end position="86"/>
    </location>
</feature>
<evidence type="ECO:0000313" key="2">
    <source>
        <dbReference type="EMBL" id="ANY74071.1"/>
    </source>
</evidence>
<organism evidence="2">
    <name type="scientific">Paenibacillus ihbetae</name>
    <dbReference type="NCBI Taxonomy" id="1870820"/>
    <lineage>
        <taxon>Bacteria</taxon>
        <taxon>Bacillati</taxon>
        <taxon>Bacillota</taxon>
        <taxon>Bacilli</taxon>
        <taxon>Bacillales</taxon>
        <taxon>Paenibacillaceae</taxon>
        <taxon>Paenibacillus</taxon>
    </lineage>
</organism>
<dbReference type="AlphaFoldDB" id="A0A1B2E2A9"/>
<sequence length="109" mass="13161">MSLTAEEILLSIEEIYSQILRDDQFDSYLEHEEELEQLYSDLQKIKLDSKIKPFLEKIHQLNQQLVERMNNEKALLMREKDIFERKKIASVQYSNPATQYDSYFIDKKR</sequence>
<name>A0A1B2E2A9_9BACL</name>
<dbReference type="GeneID" id="48309881"/>
<dbReference type="RefSeq" id="WP_099478262.1">
    <property type="nucleotide sequence ID" value="NZ_CP016809.1"/>
</dbReference>
<gene>
    <name evidence="2" type="ORF">BBD41_16610</name>
</gene>
<dbReference type="KEGG" id="pib:BBD41_16610"/>
<evidence type="ECO:0000256" key="1">
    <source>
        <dbReference type="SAM" id="Coils"/>
    </source>
</evidence>
<dbReference type="EMBL" id="CP016809">
    <property type="protein sequence ID" value="ANY74071.1"/>
    <property type="molecule type" value="Genomic_DNA"/>
</dbReference>
<keyword evidence="1" id="KW-0175">Coiled coil</keyword>
<protein>
    <recommendedName>
        <fullName evidence="3">Flagellar assembly protein FliT</fullName>
    </recommendedName>
</protein>
<evidence type="ECO:0008006" key="3">
    <source>
        <dbReference type="Google" id="ProtNLM"/>
    </source>
</evidence>
<reference evidence="2" key="1">
    <citation type="submission" date="2016-08" db="EMBL/GenBank/DDBJ databases">
        <title>Complete Genome Seqeunce of Paenibacillus sp. nov. IHBB 9852 from high altitute lake of Indian trans-Himalayas.</title>
        <authorList>
            <person name="Kiran S."/>
            <person name="Swarnkar M.K."/>
            <person name="Rana A."/>
            <person name="Tewari R."/>
            <person name="Gulati A."/>
        </authorList>
    </citation>
    <scope>NUCLEOTIDE SEQUENCE [LARGE SCALE GENOMIC DNA]</scope>
    <source>
        <strain evidence="2">IHBB 9852</strain>
    </source>
</reference>
<proteinExistence type="predicted"/>